<comment type="caution">
    <text evidence="3">The sequence shown here is derived from an EMBL/GenBank/DDBJ whole genome shotgun (WGS) entry which is preliminary data.</text>
</comment>
<evidence type="ECO:0000313" key="3">
    <source>
        <dbReference type="EMBL" id="KAK2603477.1"/>
    </source>
</evidence>
<feature type="transmembrane region" description="Helical" evidence="2">
    <location>
        <begin position="54"/>
        <end position="75"/>
    </location>
</feature>
<feature type="transmembrane region" description="Helical" evidence="2">
    <location>
        <begin position="270"/>
        <end position="287"/>
    </location>
</feature>
<feature type="transmembrane region" description="Helical" evidence="2">
    <location>
        <begin position="12"/>
        <end position="34"/>
    </location>
</feature>
<feature type="region of interest" description="Disordered" evidence="1">
    <location>
        <begin position="334"/>
        <end position="410"/>
    </location>
</feature>
<organism evidence="3 4">
    <name type="scientific">Conoideocrella luteorostrata</name>
    <dbReference type="NCBI Taxonomy" id="1105319"/>
    <lineage>
        <taxon>Eukaryota</taxon>
        <taxon>Fungi</taxon>
        <taxon>Dikarya</taxon>
        <taxon>Ascomycota</taxon>
        <taxon>Pezizomycotina</taxon>
        <taxon>Sordariomycetes</taxon>
        <taxon>Hypocreomycetidae</taxon>
        <taxon>Hypocreales</taxon>
        <taxon>Clavicipitaceae</taxon>
        <taxon>Conoideocrella</taxon>
    </lineage>
</organism>
<proteinExistence type="predicted"/>
<dbReference type="AlphaFoldDB" id="A0AAJ0FZW2"/>
<keyword evidence="4" id="KW-1185">Reference proteome</keyword>
<keyword evidence="2" id="KW-0472">Membrane</keyword>
<dbReference type="EMBL" id="JASWJB010000063">
    <property type="protein sequence ID" value="KAK2603477.1"/>
    <property type="molecule type" value="Genomic_DNA"/>
</dbReference>
<feature type="transmembrane region" description="Helical" evidence="2">
    <location>
        <begin position="98"/>
        <end position="124"/>
    </location>
</feature>
<feature type="compositionally biased region" description="Pro residues" evidence="1">
    <location>
        <begin position="342"/>
        <end position="359"/>
    </location>
</feature>
<feature type="transmembrane region" description="Helical" evidence="2">
    <location>
        <begin position="194"/>
        <end position="218"/>
    </location>
</feature>
<evidence type="ECO:0000256" key="2">
    <source>
        <dbReference type="SAM" id="Phobius"/>
    </source>
</evidence>
<dbReference type="Proteomes" id="UP001251528">
    <property type="component" value="Unassembled WGS sequence"/>
</dbReference>
<keyword evidence="2" id="KW-0812">Transmembrane</keyword>
<keyword evidence="2" id="KW-1133">Transmembrane helix</keyword>
<evidence type="ECO:0000256" key="1">
    <source>
        <dbReference type="SAM" id="MobiDB-lite"/>
    </source>
</evidence>
<protein>
    <submittedName>
        <fullName evidence="3">Uncharacterized protein</fullName>
    </submittedName>
</protein>
<feature type="transmembrane region" description="Helical" evidence="2">
    <location>
        <begin position="145"/>
        <end position="174"/>
    </location>
</feature>
<name>A0AAJ0FZW2_9HYPO</name>
<feature type="compositionally biased region" description="Polar residues" evidence="1">
    <location>
        <begin position="388"/>
        <end position="399"/>
    </location>
</feature>
<reference evidence="3" key="1">
    <citation type="submission" date="2023-06" db="EMBL/GenBank/DDBJ databases">
        <title>Conoideocrella luteorostrata (Hypocreales: Clavicipitaceae), a potential biocontrol fungus for elongate hemlock scale in United States Christmas tree production areas.</title>
        <authorList>
            <person name="Barrett H."/>
            <person name="Lovett B."/>
            <person name="Macias A.M."/>
            <person name="Stajich J.E."/>
            <person name="Kasson M.T."/>
        </authorList>
    </citation>
    <scope>NUCLEOTIDE SEQUENCE</scope>
    <source>
        <strain evidence="3">ARSEF 14590</strain>
    </source>
</reference>
<sequence>MAQSAQAWSIAHAAMTALIIIPLIVIWFLTIGLARRKGDPARAAFSWLKACHPFLVVSLLLIVVSDVATTILVSWQYDNGRYDSIGHSPSAIKGLTEVYQYCGIIGTWFERIVTALFVVVFVELGSGFRYAQMKKAPSNRSVFRGAALTGALIIFVLSTANFAVPLAALVAYYNGAMSSSGFENVKNASNTADALRVAVDVIAFVISLGQIIYATYVVRQHAGMPARQSAVIYLVATILDAIRFLLFVVFDATWVIPKQFAPYSWNAVDAILNTWLRFVILVLLLVIGNRRMNGIWSTVQHWMEGGHHHALHDQQPQQVMQSYGNIHPQQQPMYQQHQQYQPYPPQPQQHPGWQQPPPHAAQLDSWSRHELSSPQEVARPGELDSHQAYRQQYNPNGVQSGVGIPAENKA</sequence>
<gene>
    <name evidence="3" type="ORF">QQS21_004337</name>
</gene>
<accession>A0AAJ0FZW2</accession>
<feature type="transmembrane region" description="Helical" evidence="2">
    <location>
        <begin position="230"/>
        <end position="250"/>
    </location>
</feature>
<evidence type="ECO:0000313" key="4">
    <source>
        <dbReference type="Proteomes" id="UP001251528"/>
    </source>
</evidence>